<dbReference type="AlphaFoldDB" id="J3NQ91"/>
<feature type="transmembrane region" description="Helical" evidence="8">
    <location>
        <begin position="331"/>
        <end position="350"/>
    </location>
</feature>
<dbReference type="PANTHER" id="PTHR30574">
    <property type="entry name" value="INNER MEMBRANE PROTEIN YEDE"/>
    <property type="match status" value="1"/>
</dbReference>
<feature type="transmembrane region" description="Helical" evidence="8">
    <location>
        <begin position="294"/>
        <end position="311"/>
    </location>
</feature>
<keyword evidence="4" id="KW-0997">Cell inner membrane</keyword>
<name>J3NQ91_GAET3</name>
<dbReference type="PANTHER" id="PTHR30574:SF1">
    <property type="entry name" value="SULPHUR TRANSPORT DOMAIN-CONTAINING PROTEIN"/>
    <property type="match status" value="1"/>
</dbReference>
<evidence type="ECO:0000256" key="5">
    <source>
        <dbReference type="ARBA" id="ARBA00022692"/>
    </source>
</evidence>
<dbReference type="STRING" id="644352.J3NQ91"/>
<keyword evidence="11" id="KW-1185">Reference proteome</keyword>
<gene>
    <name evidence="10" type="primary">20343906</name>
    <name evidence="9" type="ORF">GGTG_03448</name>
</gene>
<dbReference type="GeneID" id="20343906"/>
<dbReference type="InterPro" id="IPR007272">
    <property type="entry name" value="Sulf_transp_TsuA/YedE"/>
</dbReference>
<keyword evidence="6 8" id="KW-1133">Transmembrane helix</keyword>
<keyword evidence="3" id="KW-1003">Cell membrane</keyword>
<accession>J3NQ91</accession>
<feature type="transmembrane region" description="Helical" evidence="8">
    <location>
        <begin position="47"/>
        <end position="65"/>
    </location>
</feature>
<dbReference type="HOGENOM" id="CLU_053006_0_0_1"/>
<reference evidence="10" key="5">
    <citation type="submission" date="2018-04" db="UniProtKB">
        <authorList>
            <consortium name="EnsemblFungi"/>
        </authorList>
    </citation>
    <scope>IDENTIFICATION</scope>
    <source>
        <strain evidence="10">R3-111a-1</strain>
    </source>
</reference>
<dbReference type="GO" id="GO:0005886">
    <property type="term" value="C:plasma membrane"/>
    <property type="evidence" value="ECO:0007669"/>
    <property type="project" value="UniProtKB-SubCell"/>
</dbReference>
<dbReference type="eggNOG" id="ENOG502RZM3">
    <property type="taxonomic scope" value="Eukaryota"/>
</dbReference>
<protein>
    <submittedName>
        <fullName evidence="9">YeeE/YedE family protein</fullName>
    </submittedName>
</protein>
<keyword evidence="5 8" id="KW-0812">Transmembrane</keyword>
<evidence type="ECO:0000256" key="8">
    <source>
        <dbReference type="SAM" id="Phobius"/>
    </source>
</evidence>
<reference evidence="11" key="1">
    <citation type="submission" date="2010-07" db="EMBL/GenBank/DDBJ databases">
        <title>The genome sequence of Gaeumannomyces graminis var. tritici strain R3-111a-1.</title>
        <authorList>
            <consortium name="The Broad Institute Genome Sequencing Platform"/>
            <person name="Ma L.-J."/>
            <person name="Dead R."/>
            <person name="Young S."/>
            <person name="Zeng Q."/>
            <person name="Koehrsen M."/>
            <person name="Alvarado L."/>
            <person name="Berlin A."/>
            <person name="Chapman S.B."/>
            <person name="Chen Z."/>
            <person name="Freedman E."/>
            <person name="Gellesch M."/>
            <person name="Goldberg J."/>
            <person name="Griggs A."/>
            <person name="Gujja S."/>
            <person name="Heilman E.R."/>
            <person name="Heiman D."/>
            <person name="Hepburn T."/>
            <person name="Howarth C."/>
            <person name="Jen D."/>
            <person name="Larson L."/>
            <person name="Mehta T."/>
            <person name="Neiman D."/>
            <person name="Pearson M."/>
            <person name="Roberts A."/>
            <person name="Saif S."/>
            <person name="Shea T."/>
            <person name="Shenoy N."/>
            <person name="Sisk P."/>
            <person name="Stolte C."/>
            <person name="Sykes S."/>
            <person name="Walk T."/>
            <person name="White J."/>
            <person name="Yandava C."/>
            <person name="Haas B."/>
            <person name="Nusbaum C."/>
            <person name="Birren B."/>
        </authorList>
    </citation>
    <scope>NUCLEOTIDE SEQUENCE [LARGE SCALE GENOMIC DNA]</scope>
    <source>
        <strain evidence="11">R3-111a-1</strain>
    </source>
</reference>
<reference evidence="9" key="2">
    <citation type="submission" date="2010-07" db="EMBL/GenBank/DDBJ databases">
        <authorList>
            <consortium name="The Broad Institute Genome Sequencing Platform"/>
            <consortium name="Broad Institute Genome Sequencing Center for Infectious Disease"/>
            <person name="Ma L.-J."/>
            <person name="Dead R."/>
            <person name="Young S."/>
            <person name="Zeng Q."/>
            <person name="Koehrsen M."/>
            <person name="Alvarado L."/>
            <person name="Berlin A."/>
            <person name="Chapman S.B."/>
            <person name="Chen Z."/>
            <person name="Freedman E."/>
            <person name="Gellesch M."/>
            <person name="Goldberg J."/>
            <person name="Griggs A."/>
            <person name="Gujja S."/>
            <person name="Heilman E.R."/>
            <person name="Heiman D."/>
            <person name="Hepburn T."/>
            <person name="Howarth C."/>
            <person name="Jen D."/>
            <person name="Larson L."/>
            <person name="Mehta T."/>
            <person name="Neiman D."/>
            <person name="Pearson M."/>
            <person name="Roberts A."/>
            <person name="Saif S."/>
            <person name="Shea T."/>
            <person name="Shenoy N."/>
            <person name="Sisk P."/>
            <person name="Stolte C."/>
            <person name="Sykes S."/>
            <person name="Walk T."/>
            <person name="White J."/>
            <person name="Yandava C."/>
            <person name="Haas B."/>
            <person name="Nusbaum C."/>
            <person name="Birren B."/>
        </authorList>
    </citation>
    <scope>NUCLEOTIDE SEQUENCE</scope>
    <source>
        <strain evidence="9">R3-111a-1</strain>
    </source>
</reference>
<dbReference type="Pfam" id="PF04143">
    <property type="entry name" value="Sulf_transp"/>
    <property type="match status" value="1"/>
</dbReference>
<evidence type="ECO:0000256" key="4">
    <source>
        <dbReference type="ARBA" id="ARBA00022519"/>
    </source>
</evidence>
<organism evidence="9">
    <name type="scientific">Gaeumannomyces tritici (strain R3-111a-1)</name>
    <name type="common">Wheat and barley take-all root rot fungus</name>
    <name type="synonym">Gaeumannomyces graminis var. tritici</name>
    <dbReference type="NCBI Taxonomy" id="644352"/>
    <lineage>
        <taxon>Eukaryota</taxon>
        <taxon>Fungi</taxon>
        <taxon>Dikarya</taxon>
        <taxon>Ascomycota</taxon>
        <taxon>Pezizomycotina</taxon>
        <taxon>Sordariomycetes</taxon>
        <taxon>Sordariomycetidae</taxon>
        <taxon>Magnaporthales</taxon>
        <taxon>Magnaporthaceae</taxon>
        <taxon>Gaeumannomyces</taxon>
    </lineage>
</organism>
<feature type="transmembrane region" description="Helical" evidence="8">
    <location>
        <begin position="184"/>
        <end position="209"/>
    </location>
</feature>
<evidence type="ECO:0000256" key="6">
    <source>
        <dbReference type="ARBA" id="ARBA00022989"/>
    </source>
</evidence>
<feature type="transmembrane region" description="Helical" evidence="8">
    <location>
        <begin position="229"/>
        <end position="248"/>
    </location>
</feature>
<feature type="transmembrane region" description="Helical" evidence="8">
    <location>
        <begin position="119"/>
        <end position="136"/>
    </location>
</feature>
<evidence type="ECO:0000313" key="10">
    <source>
        <dbReference type="EnsemblFungi" id="EJT78347"/>
    </source>
</evidence>
<dbReference type="VEuPathDB" id="FungiDB:GGTG_03448"/>
<evidence type="ECO:0000313" key="9">
    <source>
        <dbReference type="EMBL" id="EJT78347.1"/>
    </source>
</evidence>
<keyword evidence="2" id="KW-0813">Transport</keyword>
<evidence type="ECO:0000256" key="2">
    <source>
        <dbReference type="ARBA" id="ARBA00022448"/>
    </source>
</evidence>
<evidence type="ECO:0000313" key="11">
    <source>
        <dbReference type="Proteomes" id="UP000006039"/>
    </source>
</evidence>
<dbReference type="EnsemblFungi" id="EJT78347">
    <property type="protein sequence ID" value="EJT78347"/>
    <property type="gene ID" value="GGTG_03448"/>
</dbReference>
<feature type="transmembrane region" description="Helical" evidence="8">
    <location>
        <begin position="362"/>
        <end position="383"/>
    </location>
</feature>
<sequence length="389" mass="38824">MAKEPSIFPVLLSGAAFGAALTAAGVYQPAVITSQLKLQNWHMMQSFLTATAGSVLISALVQWLGHAELPPRGFSSVRLLGRADANAAGGALLGCGMALAGACPGTVVPQAALGVASGRWALVGGVLGGLAWSGLLRPWTAARRRSAQAAAAAAAAAGLEKTGGAGGNGENTWRASLTVYESLGVSYVAALVVMELALGAAVKIVMGLGNYSNGSAGTYKQQQQQQQPVHPVIGGLLIASAQLVSLLARKAMLGSSAAFEDAADHLLWLWGRFLSTGADSRPGSKEGKQPRPKTGSLVFAAGMALGAWVLGRGWAPAAAAAALPGPPAAGGSAARAALGGFLMIVGSRLAGGCTSGHGISGMSLLSISSMVTIGSAFASGIVLSTRFLS</sequence>
<dbReference type="RefSeq" id="XP_009219492.1">
    <property type="nucleotide sequence ID" value="XM_009221228.1"/>
</dbReference>
<feature type="transmembrane region" description="Helical" evidence="8">
    <location>
        <begin position="7"/>
        <end position="27"/>
    </location>
</feature>
<evidence type="ECO:0000256" key="7">
    <source>
        <dbReference type="ARBA" id="ARBA00023136"/>
    </source>
</evidence>
<proteinExistence type="predicted"/>
<evidence type="ECO:0000256" key="1">
    <source>
        <dbReference type="ARBA" id="ARBA00004429"/>
    </source>
</evidence>
<reference evidence="10" key="4">
    <citation type="journal article" date="2015" name="G3 (Bethesda)">
        <title>Genome sequences of three phytopathogenic species of the Magnaporthaceae family of fungi.</title>
        <authorList>
            <person name="Okagaki L.H."/>
            <person name="Nunes C.C."/>
            <person name="Sailsbery J."/>
            <person name="Clay B."/>
            <person name="Brown D."/>
            <person name="John T."/>
            <person name="Oh Y."/>
            <person name="Young N."/>
            <person name="Fitzgerald M."/>
            <person name="Haas B.J."/>
            <person name="Zeng Q."/>
            <person name="Young S."/>
            <person name="Adiconis X."/>
            <person name="Fan L."/>
            <person name="Levin J.Z."/>
            <person name="Mitchell T.K."/>
            <person name="Okubara P.A."/>
            <person name="Farman M.L."/>
            <person name="Kohn L.M."/>
            <person name="Birren B."/>
            <person name="Ma L.-J."/>
            <person name="Dean R.A."/>
        </authorList>
    </citation>
    <scope>NUCLEOTIDE SEQUENCE</scope>
    <source>
        <strain evidence="10">R3-111a-1</strain>
    </source>
</reference>
<evidence type="ECO:0000256" key="3">
    <source>
        <dbReference type="ARBA" id="ARBA00022475"/>
    </source>
</evidence>
<comment type="subcellular location">
    <subcellularLocation>
        <location evidence="1">Cell inner membrane</location>
        <topology evidence="1">Multi-pass membrane protein</topology>
    </subcellularLocation>
</comment>
<reference evidence="9" key="3">
    <citation type="submission" date="2010-09" db="EMBL/GenBank/DDBJ databases">
        <title>Annotation of Gaeumannomyces graminis var. tritici R3-111a-1.</title>
        <authorList>
            <consortium name="The Broad Institute Genome Sequencing Platform"/>
            <person name="Ma L.-J."/>
            <person name="Dead R."/>
            <person name="Young S.K."/>
            <person name="Zeng Q."/>
            <person name="Gargeya S."/>
            <person name="Fitzgerald M."/>
            <person name="Haas B."/>
            <person name="Abouelleil A."/>
            <person name="Alvarado L."/>
            <person name="Arachchi H.M."/>
            <person name="Berlin A."/>
            <person name="Brown A."/>
            <person name="Chapman S.B."/>
            <person name="Chen Z."/>
            <person name="Dunbar C."/>
            <person name="Freedman E."/>
            <person name="Gearin G."/>
            <person name="Gellesch M."/>
            <person name="Goldberg J."/>
            <person name="Griggs A."/>
            <person name="Gujja S."/>
            <person name="Heiman D."/>
            <person name="Howarth C."/>
            <person name="Larson L."/>
            <person name="Lui A."/>
            <person name="MacDonald P.J.P."/>
            <person name="Mehta T."/>
            <person name="Montmayeur A."/>
            <person name="Murphy C."/>
            <person name="Neiman D."/>
            <person name="Pearson M."/>
            <person name="Priest M."/>
            <person name="Roberts A."/>
            <person name="Saif S."/>
            <person name="Shea T."/>
            <person name="Shenoy N."/>
            <person name="Sisk P."/>
            <person name="Stolte C."/>
            <person name="Sykes S."/>
            <person name="Yandava C."/>
            <person name="Wortman J."/>
            <person name="Nusbaum C."/>
            <person name="Birren B."/>
        </authorList>
    </citation>
    <scope>NUCLEOTIDE SEQUENCE</scope>
    <source>
        <strain evidence="9">R3-111a-1</strain>
    </source>
</reference>
<dbReference type="OrthoDB" id="10254418at2759"/>
<keyword evidence="7 8" id="KW-0472">Membrane</keyword>
<dbReference type="Proteomes" id="UP000006039">
    <property type="component" value="Unassembled WGS sequence"/>
</dbReference>
<dbReference type="EMBL" id="GL385396">
    <property type="protein sequence ID" value="EJT78347.1"/>
    <property type="molecule type" value="Genomic_DNA"/>
</dbReference>
<feature type="transmembrane region" description="Helical" evidence="8">
    <location>
        <begin position="85"/>
        <end position="107"/>
    </location>
</feature>